<sequence length="556" mass="63062">MYKTQRKIVISLAFIFASLIFFTCSKSDDIGDVIIENPEPEEPEEPEAPVIVVDPNNLVTINTSSVVGQLYNFWSTRPMVNQTRFASSSFRSSLDLIKTYVKSYNMVRVLGGRTDNLNDFYKGVDGSGNIITDFSGLLSSMRGFMQTGFKPRIVLDNVPWEMNAVKEVNTYGNTNPPDDYNIWRQYINAFLQTLITEFGMNEVKTWRFRVATEPNYSPQHWNGTKEEFFKHYDITVDEVLKVIPDAIIGPGNNLTEGVATYTTEIIDHCANGTNYATGETGTKMDFFCFSYYEKMDENKVRLPETVQAFRAKLNSYPQFSNIPFDIQEFGILRDENRVRGVSLTDATEFGASWYARIADLAYENRITEIYDWGQEIESSDLPQGRRNVTEMFLKMEGGNRLEAIESLSGHAGVIPVVKGDIIYLLVYNHNTTRTSTSKRTLYPQLEGGIIAGGTTWRMNEWTVDKTHGVMMHELYKDVRAAGVGEKTNGRIYGNRPSDRFEDGWKNVLNANLSKYTQLAELPQTISGSLIKKVEGKLTLEVDLEPHSVKLIELIPQ</sequence>
<keyword evidence="4" id="KW-0732">Signal</keyword>
<evidence type="ECO:0000313" key="7">
    <source>
        <dbReference type="Proteomes" id="UP000184396"/>
    </source>
</evidence>
<organism evidence="6 7">
    <name type="scientific">Algibacter luteus</name>
    <dbReference type="NCBI Taxonomy" id="1178825"/>
    <lineage>
        <taxon>Bacteria</taxon>
        <taxon>Pseudomonadati</taxon>
        <taxon>Bacteroidota</taxon>
        <taxon>Flavobacteriia</taxon>
        <taxon>Flavobacteriales</taxon>
        <taxon>Flavobacteriaceae</taxon>
        <taxon>Algibacter</taxon>
    </lineage>
</organism>
<name>A0A1M6A4U8_9FLAO</name>
<keyword evidence="7" id="KW-1185">Reference proteome</keyword>
<feature type="chain" id="PRO_5009915589" evidence="4">
    <location>
        <begin position="28"/>
        <end position="556"/>
    </location>
</feature>
<evidence type="ECO:0000256" key="1">
    <source>
        <dbReference type="ARBA" id="ARBA00008875"/>
    </source>
</evidence>
<dbReference type="EMBL" id="FQYK01000001">
    <property type="protein sequence ID" value="SHI31399.1"/>
    <property type="molecule type" value="Genomic_DNA"/>
</dbReference>
<keyword evidence="3" id="KW-0326">Glycosidase</keyword>
<evidence type="ECO:0000256" key="3">
    <source>
        <dbReference type="ARBA" id="ARBA00023295"/>
    </source>
</evidence>
<dbReference type="eggNOG" id="COG3664">
    <property type="taxonomic scope" value="Bacteria"/>
</dbReference>
<evidence type="ECO:0000313" key="6">
    <source>
        <dbReference type="EMBL" id="SHI31399.1"/>
    </source>
</evidence>
<evidence type="ECO:0000256" key="2">
    <source>
        <dbReference type="ARBA" id="ARBA00022801"/>
    </source>
</evidence>
<dbReference type="SUPFAM" id="SSF51445">
    <property type="entry name" value="(Trans)glycosidases"/>
    <property type="match status" value="1"/>
</dbReference>
<comment type="similarity">
    <text evidence="1">Belongs to the glycosyl hydrolase 39 family.</text>
</comment>
<accession>A0A1M6A4U8</accession>
<feature type="domain" description="Glycosyl hydrolases family 39 N-terminal catalytic" evidence="5">
    <location>
        <begin position="58"/>
        <end position="328"/>
    </location>
</feature>
<dbReference type="STRING" id="1178825.SAMN05216261_0212"/>
<dbReference type="GO" id="GO:0016798">
    <property type="term" value="F:hydrolase activity, acting on glycosyl bonds"/>
    <property type="evidence" value="ECO:0007669"/>
    <property type="project" value="UniProtKB-KW"/>
</dbReference>
<dbReference type="InterPro" id="IPR049166">
    <property type="entry name" value="GH39_cat"/>
</dbReference>
<feature type="signal peptide" evidence="4">
    <location>
        <begin position="1"/>
        <end position="27"/>
    </location>
</feature>
<evidence type="ECO:0000256" key="4">
    <source>
        <dbReference type="SAM" id="SignalP"/>
    </source>
</evidence>
<dbReference type="Gene3D" id="3.20.20.80">
    <property type="entry name" value="Glycosidases"/>
    <property type="match status" value="1"/>
</dbReference>
<protein>
    <submittedName>
        <fullName evidence="6">Xylan 1,4-beta-xylosidase</fullName>
    </submittedName>
</protein>
<dbReference type="InterPro" id="IPR017853">
    <property type="entry name" value="GH"/>
</dbReference>
<keyword evidence="2" id="KW-0378">Hydrolase</keyword>
<proteinExistence type="inferred from homology"/>
<gene>
    <name evidence="6" type="ORF">SAMN05216261_0212</name>
</gene>
<reference evidence="6 7" key="1">
    <citation type="submission" date="2016-11" db="EMBL/GenBank/DDBJ databases">
        <authorList>
            <person name="Jaros S."/>
            <person name="Januszkiewicz K."/>
            <person name="Wedrychowicz H."/>
        </authorList>
    </citation>
    <scope>NUCLEOTIDE SEQUENCE [LARGE SCALE GENOMIC DNA]</scope>
    <source>
        <strain evidence="6 7">CGMCC 1.12213</strain>
    </source>
</reference>
<dbReference type="Proteomes" id="UP000184396">
    <property type="component" value="Unassembled WGS sequence"/>
</dbReference>
<dbReference type="AlphaFoldDB" id="A0A1M6A4U8"/>
<evidence type="ECO:0000259" key="5">
    <source>
        <dbReference type="Pfam" id="PF01229"/>
    </source>
</evidence>
<dbReference type="Pfam" id="PF01229">
    <property type="entry name" value="Glyco_hydro_39"/>
    <property type="match status" value="1"/>
</dbReference>